<dbReference type="RefSeq" id="WP_012470993.1">
    <property type="nucleotide sequence ID" value="NC_010814.1"/>
</dbReference>
<name>B3E8J2_TRIL1</name>
<dbReference type="GO" id="GO:0006935">
    <property type="term" value="P:chemotaxis"/>
    <property type="evidence" value="ECO:0007669"/>
    <property type="project" value="InterPro"/>
</dbReference>
<dbReference type="InterPro" id="IPR004089">
    <property type="entry name" value="MCPsignal_dom"/>
</dbReference>
<feature type="transmembrane region" description="Helical" evidence="5">
    <location>
        <begin position="192"/>
        <end position="215"/>
    </location>
</feature>
<dbReference type="InterPro" id="IPR003660">
    <property type="entry name" value="HAMP_dom"/>
</dbReference>
<evidence type="ECO:0000256" key="2">
    <source>
        <dbReference type="ARBA" id="ARBA00023224"/>
    </source>
</evidence>
<dbReference type="PROSITE" id="PS50885">
    <property type="entry name" value="HAMP"/>
    <property type="match status" value="1"/>
</dbReference>
<dbReference type="Pfam" id="PF12729">
    <property type="entry name" value="4HB_MCP_1"/>
    <property type="match status" value="1"/>
</dbReference>
<feature type="domain" description="HAMP" evidence="7">
    <location>
        <begin position="213"/>
        <end position="265"/>
    </location>
</feature>
<dbReference type="eggNOG" id="COG0840">
    <property type="taxonomic scope" value="Bacteria"/>
</dbReference>
<protein>
    <submittedName>
        <fullName evidence="8">Methyl-accepting chemotaxis sensory transducer</fullName>
    </submittedName>
</protein>
<dbReference type="SMART" id="SM00283">
    <property type="entry name" value="MA"/>
    <property type="match status" value="1"/>
</dbReference>
<dbReference type="KEGG" id="glo:Glov_2961"/>
<accession>B3E8J2</accession>
<dbReference type="HOGENOM" id="CLU_000445_107_27_7"/>
<evidence type="ECO:0000313" key="8">
    <source>
        <dbReference type="EMBL" id="ACD96668.1"/>
    </source>
</evidence>
<dbReference type="PANTHER" id="PTHR32089">
    <property type="entry name" value="METHYL-ACCEPTING CHEMOTAXIS PROTEIN MCPB"/>
    <property type="match status" value="1"/>
</dbReference>
<dbReference type="InterPro" id="IPR024478">
    <property type="entry name" value="HlyB_4HB_MCP"/>
</dbReference>
<feature type="domain" description="Methyl-accepting transducer" evidence="6">
    <location>
        <begin position="270"/>
        <end position="506"/>
    </location>
</feature>
<evidence type="ECO:0000256" key="3">
    <source>
        <dbReference type="ARBA" id="ARBA00029447"/>
    </source>
</evidence>
<dbReference type="Pfam" id="PF00672">
    <property type="entry name" value="HAMP"/>
    <property type="match status" value="1"/>
</dbReference>
<keyword evidence="5" id="KW-0472">Membrane</keyword>
<comment type="similarity">
    <text evidence="3">Belongs to the methyl-accepting chemotaxis (MCP) protein family.</text>
</comment>
<evidence type="ECO:0000256" key="5">
    <source>
        <dbReference type="SAM" id="Phobius"/>
    </source>
</evidence>
<dbReference type="PANTHER" id="PTHR32089:SF112">
    <property type="entry name" value="LYSOZYME-LIKE PROTEIN-RELATED"/>
    <property type="match status" value="1"/>
</dbReference>
<evidence type="ECO:0000256" key="4">
    <source>
        <dbReference type="PROSITE-ProRule" id="PRU00284"/>
    </source>
</evidence>
<dbReference type="EMBL" id="CP001089">
    <property type="protein sequence ID" value="ACD96668.1"/>
    <property type="molecule type" value="Genomic_DNA"/>
</dbReference>
<dbReference type="SUPFAM" id="SSF58104">
    <property type="entry name" value="Methyl-accepting chemotaxis protein (MCP) signaling domain"/>
    <property type="match status" value="1"/>
</dbReference>
<evidence type="ECO:0000259" key="7">
    <source>
        <dbReference type="PROSITE" id="PS50885"/>
    </source>
</evidence>
<sequence length="542" mass="58402">MQWFRNFKISTKLVVSFLFILTLMAALGFFMILRLSTISASSQDMAKVQLPGLLSISRISDYFGSYRRGELLEVLSEKKEDIEKYVKRNSEMLEKLKSEQLVYEKLMDSDAEKKAYAEFAEALPLYLAENPKIVALALENKDIEASELVRGASSKNFNRALKAIEAIMAAQVKQTVKESSAMVSLSVASRTWVMVALVVCIIAGLIEAVVIARLISAPLQDLTRKAEQIAGGDLNVTVDQNSSDEVGQLSGAFNTMTSNLRHLIGRLTETSAQLLSASGQLRVTAEQMSTGTEEVAAQAGTVATASEEMSATSSDIANNCHMAADSAQHAADTTQKGFDVVRHTVDGIRQRGEGTKANAKLVESLGARSDQIGAIVSTIEDIADQTNLLALNAAIEAARAGEMGRGFAVVADEVRALAERTTRATKEISEMIRAIQHETRQAIVSMEEGVRGTEQGVTEAIQLETALNEILEQVNAVTMQVSQIATAAEEQTATTSEITNNINQINQVVNQTSHGAHEAAGAAAGLAHQAEALQALVRQFRV</sequence>
<dbReference type="GO" id="GO:0016020">
    <property type="term" value="C:membrane"/>
    <property type="evidence" value="ECO:0007669"/>
    <property type="project" value="UniProtKB-SubCell"/>
</dbReference>
<organism evidence="8 9">
    <name type="scientific">Trichlorobacter lovleyi (strain ATCC BAA-1151 / DSM 17278 / SZ)</name>
    <name type="common">Geobacter lovleyi</name>
    <dbReference type="NCBI Taxonomy" id="398767"/>
    <lineage>
        <taxon>Bacteria</taxon>
        <taxon>Pseudomonadati</taxon>
        <taxon>Thermodesulfobacteriota</taxon>
        <taxon>Desulfuromonadia</taxon>
        <taxon>Geobacterales</taxon>
        <taxon>Geobacteraceae</taxon>
        <taxon>Trichlorobacter</taxon>
    </lineage>
</organism>
<keyword evidence="9" id="KW-1185">Reference proteome</keyword>
<dbReference type="AlphaFoldDB" id="B3E8J2"/>
<keyword evidence="5" id="KW-1133">Transmembrane helix</keyword>
<dbReference type="GO" id="GO:0007165">
    <property type="term" value="P:signal transduction"/>
    <property type="evidence" value="ECO:0007669"/>
    <property type="project" value="UniProtKB-KW"/>
</dbReference>
<dbReference type="Proteomes" id="UP000002420">
    <property type="component" value="Chromosome"/>
</dbReference>
<keyword evidence="5" id="KW-0812">Transmembrane</keyword>
<dbReference type="PRINTS" id="PR00260">
    <property type="entry name" value="CHEMTRNSDUCR"/>
</dbReference>
<dbReference type="CDD" id="cd11386">
    <property type="entry name" value="MCP_signal"/>
    <property type="match status" value="1"/>
</dbReference>
<dbReference type="STRING" id="398767.Glov_2961"/>
<dbReference type="Pfam" id="PF00015">
    <property type="entry name" value="MCPsignal"/>
    <property type="match status" value="1"/>
</dbReference>
<feature type="transmembrane region" description="Helical" evidence="5">
    <location>
        <begin position="12"/>
        <end position="33"/>
    </location>
</feature>
<reference evidence="8 9" key="1">
    <citation type="submission" date="2008-05" db="EMBL/GenBank/DDBJ databases">
        <title>Complete sequence of chromosome of Geobacter lovleyi SZ.</title>
        <authorList>
            <consortium name="US DOE Joint Genome Institute"/>
            <person name="Lucas S."/>
            <person name="Copeland A."/>
            <person name="Lapidus A."/>
            <person name="Glavina del Rio T."/>
            <person name="Dalin E."/>
            <person name="Tice H."/>
            <person name="Bruce D."/>
            <person name="Goodwin L."/>
            <person name="Pitluck S."/>
            <person name="Chertkov O."/>
            <person name="Meincke L."/>
            <person name="Brettin T."/>
            <person name="Detter J.C."/>
            <person name="Han C."/>
            <person name="Tapia R."/>
            <person name="Kuske C.R."/>
            <person name="Schmutz J."/>
            <person name="Larimer F."/>
            <person name="Land M."/>
            <person name="Hauser L."/>
            <person name="Kyrpides N."/>
            <person name="Mikhailova N."/>
            <person name="Sung Y."/>
            <person name="Fletcher K.E."/>
            <person name="Ritalahti K.M."/>
            <person name="Loeffler F.E."/>
            <person name="Richardson P."/>
        </authorList>
    </citation>
    <scope>NUCLEOTIDE SEQUENCE [LARGE SCALE GENOMIC DNA]</scope>
    <source>
        <strain evidence="9">ATCC BAA-1151 / DSM 17278 / SZ</strain>
    </source>
</reference>
<dbReference type="GO" id="GO:0004888">
    <property type="term" value="F:transmembrane signaling receptor activity"/>
    <property type="evidence" value="ECO:0007669"/>
    <property type="project" value="InterPro"/>
</dbReference>
<proteinExistence type="inferred from homology"/>
<keyword evidence="2 4" id="KW-0807">Transducer</keyword>
<dbReference type="Gene3D" id="1.10.287.950">
    <property type="entry name" value="Methyl-accepting chemotaxis protein"/>
    <property type="match status" value="1"/>
</dbReference>
<gene>
    <name evidence="8" type="ordered locus">Glov_2961</name>
</gene>
<evidence type="ECO:0000313" key="9">
    <source>
        <dbReference type="Proteomes" id="UP000002420"/>
    </source>
</evidence>
<dbReference type="SMART" id="SM00304">
    <property type="entry name" value="HAMP"/>
    <property type="match status" value="1"/>
</dbReference>
<dbReference type="CDD" id="cd06225">
    <property type="entry name" value="HAMP"/>
    <property type="match status" value="1"/>
</dbReference>
<dbReference type="InterPro" id="IPR004090">
    <property type="entry name" value="Chemotax_Me-accpt_rcpt"/>
</dbReference>
<evidence type="ECO:0000256" key="1">
    <source>
        <dbReference type="ARBA" id="ARBA00004370"/>
    </source>
</evidence>
<evidence type="ECO:0000259" key="6">
    <source>
        <dbReference type="PROSITE" id="PS50111"/>
    </source>
</evidence>
<dbReference type="FunFam" id="1.10.287.950:FF:000001">
    <property type="entry name" value="Methyl-accepting chemotaxis sensory transducer"/>
    <property type="match status" value="1"/>
</dbReference>
<dbReference type="PROSITE" id="PS50111">
    <property type="entry name" value="CHEMOTAXIS_TRANSDUC_2"/>
    <property type="match status" value="1"/>
</dbReference>
<dbReference type="OrthoDB" id="9763018at2"/>
<comment type="subcellular location">
    <subcellularLocation>
        <location evidence="1">Membrane</location>
    </subcellularLocation>
</comment>